<name>A0A9X8Y8K0_9FIRM</name>
<feature type="region of interest" description="Disordered" evidence="1">
    <location>
        <begin position="20"/>
        <end position="55"/>
    </location>
</feature>
<evidence type="ECO:0000313" key="4">
    <source>
        <dbReference type="EMBL" id="TCL43797.1"/>
    </source>
</evidence>
<feature type="compositionally biased region" description="Pro residues" evidence="1">
    <location>
        <begin position="23"/>
        <end position="32"/>
    </location>
</feature>
<feature type="region of interest" description="Disordered" evidence="1">
    <location>
        <begin position="275"/>
        <end position="304"/>
    </location>
</feature>
<dbReference type="Gene3D" id="3.10.620.30">
    <property type="match status" value="1"/>
</dbReference>
<accession>A0A9X8Y8K0</accession>
<feature type="domain" description="Transglutaminase-like" evidence="3">
    <location>
        <begin position="125"/>
        <end position="186"/>
    </location>
</feature>
<keyword evidence="5" id="KW-1185">Reference proteome</keyword>
<dbReference type="Pfam" id="PF01841">
    <property type="entry name" value="Transglut_core"/>
    <property type="match status" value="1"/>
</dbReference>
<dbReference type="SUPFAM" id="SSF54001">
    <property type="entry name" value="Cysteine proteinases"/>
    <property type="match status" value="1"/>
</dbReference>
<dbReference type="SMART" id="SM00460">
    <property type="entry name" value="TGc"/>
    <property type="match status" value="1"/>
</dbReference>
<dbReference type="AlphaFoldDB" id="A0A9X8Y8K0"/>
<protein>
    <submittedName>
        <fullName evidence="4">Transglutaminase superfamily protein</fullName>
    </submittedName>
</protein>
<feature type="signal peptide" evidence="2">
    <location>
        <begin position="1"/>
        <end position="19"/>
    </location>
</feature>
<dbReference type="EMBL" id="SLUK01000004">
    <property type="protein sequence ID" value="TCL43797.1"/>
    <property type="molecule type" value="Genomic_DNA"/>
</dbReference>
<comment type="caution">
    <text evidence="4">The sequence shown here is derived from an EMBL/GenBank/DDBJ whole genome shotgun (WGS) entry which is preliminary data.</text>
</comment>
<keyword evidence="2" id="KW-0732">Signal</keyword>
<dbReference type="InterPro" id="IPR038765">
    <property type="entry name" value="Papain-like_cys_pep_sf"/>
</dbReference>
<evidence type="ECO:0000256" key="2">
    <source>
        <dbReference type="SAM" id="SignalP"/>
    </source>
</evidence>
<gene>
    <name evidence="4" type="ORF">EDD78_104135</name>
</gene>
<dbReference type="Proteomes" id="UP000294682">
    <property type="component" value="Unassembled WGS sequence"/>
</dbReference>
<feature type="chain" id="PRO_5040860818" evidence="2">
    <location>
        <begin position="20"/>
        <end position="304"/>
    </location>
</feature>
<organism evidence="4 5">
    <name type="scientific">Harryflintia acetispora</name>
    <dbReference type="NCBI Taxonomy" id="1849041"/>
    <lineage>
        <taxon>Bacteria</taxon>
        <taxon>Bacillati</taxon>
        <taxon>Bacillota</taxon>
        <taxon>Clostridia</taxon>
        <taxon>Eubacteriales</taxon>
        <taxon>Oscillospiraceae</taxon>
        <taxon>Harryflintia</taxon>
    </lineage>
</organism>
<proteinExistence type="predicted"/>
<dbReference type="PROSITE" id="PS51257">
    <property type="entry name" value="PROKAR_LIPOPROTEIN"/>
    <property type="match status" value="1"/>
</dbReference>
<evidence type="ECO:0000259" key="3">
    <source>
        <dbReference type="SMART" id="SM00460"/>
    </source>
</evidence>
<evidence type="ECO:0000313" key="5">
    <source>
        <dbReference type="Proteomes" id="UP000294682"/>
    </source>
</evidence>
<evidence type="ECO:0000256" key="1">
    <source>
        <dbReference type="SAM" id="MobiDB-lite"/>
    </source>
</evidence>
<dbReference type="RefSeq" id="WP_132084374.1">
    <property type="nucleotide sequence ID" value="NZ_SLUK01000004.1"/>
</dbReference>
<dbReference type="InterPro" id="IPR002931">
    <property type="entry name" value="Transglutaminase-like"/>
</dbReference>
<reference evidence="4 5" key="1">
    <citation type="submission" date="2019-03" db="EMBL/GenBank/DDBJ databases">
        <title>Genomic Encyclopedia of Type Strains, Phase IV (KMG-IV): sequencing the most valuable type-strain genomes for metagenomic binning, comparative biology and taxonomic classification.</title>
        <authorList>
            <person name="Goeker M."/>
        </authorList>
    </citation>
    <scope>NUCLEOTIDE SEQUENCE [LARGE SCALE GENOMIC DNA]</scope>
    <source>
        <strain evidence="4 5">DSM 100433</strain>
    </source>
</reference>
<sequence>MKRWILAAAALLLLFGCSAKSPAPTPSEPQEPPAQEQPDYDAADPPTSSQDLSAPSARSYLDRLVEDTASELTTPDMTEFEKAKAAFDYMIENTVFDEPIGLELWRVRADGEEAPTFVEQRALSPLRFGVGMCEDYAAALALLLQGLGLEAEYVPGLTYSLQGNLVDHAWTMVKVDGVWYHLDSQLEDNVSRNGAIRYRYFMKSDASMARSHVWGQSLIGSGLLTPEQNAEIEENFLAPSCPQDCPTPPEHVLAEAPAPNLPALKQRVREELAAYESEHGALPPMEPSAPPLFGLAGFGPEDEG</sequence>